<feature type="transmembrane region" description="Helical" evidence="2">
    <location>
        <begin position="428"/>
        <end position="448"/>
    </location>
</feature>
<keyword evidence="2" id="KW-0472">Membrane</keyword>
<evidence type="ECO:0000256" key="2">
    <source>
        <dbReference type="SAM" id="Phobius"/>
    </source>
</evidence>
<reference evidence="3" key="1">
    <citation type="submission" date="2021-01" db="EMBL/GenBank/DDBJ databases">
        <title>Whole genome shotgun sequence of Actinoplanes siamensis NBRC 109076.</title>
        <authorList>
            <person name="Komaki H."/>
            <person name="Tamura T."/>
        </authorList>
    </citation>
    <scope>NUCLEOTIDE SEQUENCE</scope>
    <source>
        <strain evidence="3">NBRC 109076</strain>
    </source>
</reference>
<dbReference type="PANTHER" id="PTHR34211">
    <property type="entry name" value="CALCINEURIN-LIKE METALLO-PHOSPHOESTERASE SUPERFAMILY PROTEIN"/>
    <property type="match status" value="1"/>
</dbReference>
<dbReference type="InterPro" id="IPR029052">
    <property type="entry name" value="Metallo-depent_PP-like"/>
</dbReference>
<dbReference type="EMBL" id="BOMW01000002">
    <property type="protein sequence ID" value="GIF02624.1"/>
    <property type="molecule type" value="Genomic_DNA"/>
</dbReference>
<gene>
    <name evidence="3" type="ORF">Asi03nite_01620</name>
</gene>
<feature type="transmembrane region" description="Helical" evidence="2">
    <location>
        <begin position="395"/>
        <end position="416"/>
    </location>
</feature>
<dbReference type="AlphaFoldDB" id="A0A919N0B9"/>
<dbReference type="Proteomes" id="UP000629619">
    <property type="component" value="Unassembled WGS sequence"/>
</dbReference>
<dbReference type="Gene3D" id="3.60.21.10">
    <property type="match status" value="1"/>
</dbReference>
<dbReference type="SUPFAM" id="SSF56300">
    <property type="entry name" value="Metallo-dependent phosphatases"/>
    <property type="match status" value="1"/>
</dbReference>
<comment type="caution">
    <text evidence="3">The sequence shown here is derived from an EMBL/GenBank/DDBJ whole genome shotgun (WGS) entry which is preliminary data.</text>
</comment>
<keyword evidence="2" id="KW-0812">Transmembrane</keyword>
<accession>A0A919N0B9</accession>
<protein>
    <recommendedName>
        <fullName evidence="5">Metallophosphoesterase</fullName>
    </recommendedName>
</protein>
<evidence type="ECO:0000313" key="3">
    <source>
        <dbReference type="EMBL" id="GIF02624.1"/>
    </source>
</evidence>
<feature type="transmembrane region" description="Helical" evidence="2">
    <location>
        <begin position="460"/>
        <end position="486"/>
    </location>
</feature>
<evidence type="ECO:0008006" key="5">
    <source>
        <dbReference type="Google" id="ProtNLM"/>
    </source>
</evidence>
<name>A0A919N0B9_9ACTN</name>
<organism evidence="3 4">
    <name type="scientific">Actinoplanes siamensis</name>
    <dbReference type="NCBI Taxonomy" id="1223317"/>
    <lineage>
        <taxon>Bacteria</taxon>
        <taxon>Bacillati</taxon>
        <taxon>Actinomycetota</taxon>
        <taxon>Actinomycetes</taxon>
        <taxon>Micromonosporales</taxon>
        <taxon>Micromonosporaceae</taxon>
        <taxon>Actinoplanes</taxon>
    </lineage>
</organism>
<proteinExistence type="predicted"/>
<dbReference type="PANTHER" id="PTHR34211:SF3">
    <property type="entry name" value="CALCINEURIN-LIKE METALLO-PHOSPHOESTERASE SUPERFAMILY PROTEIN"/>
    <property type="match status" value="1"/>
</dbReference>
<keyword evidence="4" id="KW-1185">Reference proteome</keyword>
<evidence type="ECO:0000256" key="1">
    <source>
        <dbReference type="SAM" id="MobiDB-lite"/>
    </source>
</evidence>
<feature type="region of interest" description="Disordered" evidence="1">
    <location>
        <begin position="1"/>
        <end position="21"/>
    </location>
</feature>
<evidence type="ECO:0000313" key="4">
    <source>
        <dbReference type="Proteomes" id="UP000629619"/>
    </source>
</evidence>
<keyword evidence="2" id="KW-1133">Transmembrane helix</keyword>
<sequence>MADEHVGSTPPHRPRDLTPAQLGFTPAKPVAWLSPVQLAGTGLRVALSGIQGSYLDKRELQGSFPDEVDREAGPDGELWIDFVADLGDGFDATYSVAYLLAQPRLTVGDHVLPRGRALVLGGDEVYPTPSTQRYEDRLIGPYRAALPSVPDGGDPPRMYALPGNHDWYDGLTAFLRLFTGSRRTEIGGWHLPQNRSYFAVRLPAGWWLFALDDQASTYLDDPQLEYFTRVAAGFGPDPKVIIASASPTWVQGADRPAVHESLDYFLRTVIAPTGARVRLMLSGDWHHYARYSGPDRELITCGGGGAYLYPTHQLPESIEVPPAPLQTSSPRETYTLESRFPGKRMSQAYAASIFGRLPKHNPSFIAMVGAVHTALLLAADGVLSSGFGSPLQKFALVPLFLLIAAVIAGTYAFAHLSDSLEGRHRRRVLGLLHGAAHLGLAALGTWAWQELPMHAWRWPWSLIATLTVYGVVSGLAATELVAVYLLCAARFGVNLNELFSASGIIDSKSFLRLHIAADGTLTVYPIGVRRAARRWRADPDGEPHTSWIVPVDRLHAHLIEEPIVLAPAPAPATSAGAADPSR</sequence>
<dbReference type="RefSeq" id="WP_203676179.1">
    <property type="nucleotide sequence ID" value="NZ_BOMW01000002.1"/>
</dbReference>